<sequence>MPLCDHSLGCDLSPFPSLSATASFPVFTTRGDDLRLTSPPVFRSSSAAGSSVLPGARQQGYLPSRFNKKCQVITQQRKWNAYC</sequence>
<dbReference type="AlphaFoldDB" id="A0A5B7KNJ7"/>
<reference evidence="1 2" key="1">
    <citation type="submission" date="2019-05" db="EMBL/GenBank/DDBJ databases">
        <title>Another draft genome of Portunus trituberculatus and its Hox gene families provides insights of decapod evolution.</title>
        <authorList>
            <person name="Jeong J.-H."/>
            <person name="Song I."/>
            <person name="Kim S."/>
            <person name="Choi T."/>
            <person name="Kim D."/>
            <person name="Ryu S."/>
            <person name="Kim W."/>
        </authorList>
    </citation>
    <scope>NUCLEOTIDE SEQUENCE [LARGE SCALE GENOMIC DNA]</scope>
    <source>
        <tissue evidence="1">Muscle</tissue>
    </source>
</reference>
<gene>
    <name evidence="1" type="ORF">E2C01_102151</name>
</gene>
<protein>
    <submittedName>
        <fullName evidence="1">Uncharacterized protein</fullName>
    </submittedName>
</protein>
<comment type="caution">
    <text evidence="1">The sequence shown here is derived from an EMBL/GenBank/DDBJ whole genome shotgun (WGS) entry which is preliminary data.</text>
</comment>
<name>A0A5B7KNJ7_PORTR</name>
<accession>A0A5B7KNJ7</accession>
<evidence type="ECO:0000313" key="1">
    <source>
        <dbReference type="EMBL" id="MPD06345.1"/>
    </source>
</evidence>
<dbReference type="EMBL" id="VSRR010150656">
    <property type="protein sequence ID" value="MPD06345.1"/>
    <property type="molecule type" value="Genomic_DNA"/>
</dbReference>
<evidence type="ECO:0000313" key="2">
    <source>
        <dbReference type="Proteomes" id="UP000324222"/>
    </source>
</evidence>
<organism evidence="1 2">
    <name type="scientific">Portunus trituberculatus</name>
    <name type="common">Swimming crab</name>
    <name type="synonym">Neptunus trituberculatus</name>
    <dbReference type="NCBI Taxonomy" id="210409"/>
    <lineage>
        <taxon>Eukaryota</taxon>
        <taxon>Metazoa</taxon>
        <taxon>Ecdysozoa</taxon>
        <taxon>Arthropoda</taxon>
        <taxon>Crustacea</taxon>
        <taxon>Multicrustacea</taxon>
        <taxon>Malacostraca</taxon>
        <taxon>Eumalacostraca</taxon>
        <taxon>Eucarida</taxon>
        <taxon>Decapoda</taxon>
        <taxon>Pleocyemata</taxon>
        <taxon>Brachyura</taxon>
        <taxon>Eubrachyura</taxon>
        <taxon>Portunoidea</taxon>
        <taxon>Portunidae</taxon>
        <taxon>Portuninae</taxon>
        <taxon>Portunus</taxon>
    </lineage>
</organism>
<proteinExistence type="predicted"/>
<dbReference type="Proteomes" id="UP000324222">
    <property type="component" value="Unassembled WGS sequence"/>
</dbReference>
<keyword evidence="2" id="KW-1185">Reference proteome</keyword>